<dbReference type="OrthoDB" id="8404555at2"/>
<evidence type="ECO:0000313" key="2">
    <source>
        <dbReference type="Proteomes" id="UP000323608"/>
    </source>
</evidence>
<dbReference type="EMBL" id="VNIP01000007">
    <property type="protein sequence ID" value="KAA1181250.1"/>
    <property type="molecule type" value="Genomic_DNA"/>
</dbReference>
<proteinExistence type="predicted"/>
<dbReference type="AlphaFoldDB" id="A0A5B0W2L8"/>
<reference evidence="1 2" key="1">
    <citation type="submission" date="2019-07" db="EMBL/GenBank/DDBJ databases">
        <title>The Draft Genome Sequence of Rhizobium tropici SARCC-755 Associated with Superior Nodulation on Pigeonpea (Cajanus cajan (L.) Millsp.).</title>
        <authorList>
            <person name="Bopape F.L."/>
            <person name="Hassen A.I."/>
            <person name="Swanevelder Z.H."/>
            <person name="Gwata E.T."/>
        </authorList>
    </citation>
    <scope>NUCLEOTIDE SEQUENCE [LARGE SCALE GENOMIC DNA]</scope>
    <source>
        <strain evidence="1 2">SARCC-755</strain>
    </source>
</reference>
<dbReference type="Proteomes" id="UP000323608">
    <property type="component" value="Unassembled WGS sequence"/>
</dbReference>
<comment type="caution">
    <text evidence="1">The sequence shown here is derived from an EMBL/GenBank/DDBJ whole genome shotgun (WGS) entry which is preliminary data.</text>
</comment>
<sequence length="152" mass="17341">MKRTSRCTETGRHFQAVCSFEPCEPLGPFRFSPNRENALSFCCYAIPDGKPLRTFPGIALVARQKIPFRMFPFECRLLEHLFGCGRCVGKCRPRWIAHQKSQRSPRSLALILRNPQGAVRAVQLFRESPNRSISLFSRNSGRKPLRTFLGTA</sequence>
<evidence type="ECO:0000313" key="1">
    <source>
        <dbReference type="EMBL" id="KAA1181250.1"/>
    </source>
</evidence>
<name>A0A5B0W2L8_RHITR</name>
<accession>A0A5B0W2L8</accession>
<gene>
    <name evidence="1" type="ORF">FP026_13080</name>
</gene>
<protein>
    <submittedName>
        <fullName evidence="1">Uncharacterized protein</fullName>
    </submittedName>
</protein>
<organism evidence="1 2">
    <name type="scientific">Rhizobium tropici</name>
    <dbReference type="NCBI Taxonomy" id="398"/>
    <lineage>
        <taxon>Bacteria</taxon>
        <taxon>Pseudomonadati</taxon>
        <taxon>Pseudomonadota</taxon>
        <taxon>Alphaproteobacteria</taxon>
        <taxon>Hyphomicrobiales</taxon>
        <taxon>Rhizobiaceae</taxon>
        <taxon>Rhizobium/Agrobacterium group</taxon>
        <taxon>Rhizobium</taxon>
    </lineage>
</organism>